<dbReference type="Proteomes" id="UP001224781">
    <property type="component" value="Unassembled WGS sequence"/>
</dbReference>
<name>A0ABU0ULV0_9HYPH</name>
<organism evidence="1 2">
    <name type="scientific">Agrobacterium larrymoorei</name>
    <dbReference type="NCBI Taxonomy" id="160699"/>
    <lineage>
        <taxon>Bacteria</taxon>
        <taxon>Pseudomonadati</taxon>
        <taxon>Pseudomonadota</taxon>
        <taxon>Alphaproteobacteria</taxon>
        <taxon>Hyphomicrobiales</taxon>
        <taxon>Rhizobiaceae</taxon>
        <taxon>Rhizobium/Agrobacterium group</taxon>
        <taxon>Agrobacterium</taxon>
    </lineage>
</organism>
<dbReference type="EMBL" id="JAUTBL010000002">
    <property type="protein sequence ID" value="MDQ1185922.1"/>
    <property type="molecule type" value="Genomic_DNA"/>
</dbReference>
<gene>
    <name evidence="1" type="ORF">QE408_003065</name>
</gene>
<keyword evidence="2" id="KW-1185">Reference proteome</keyword>
<protein>
    <submittedName>
        <fullName evidence="1">Uncharacterized protein</fullName>
    </submittedName>
</protein>
<dbReference type="RefSeq" id="WP_306932528.1">
    <property type="nucleotide sequence ID" value="NZ_JAUTBL010000002.1"/>
</dbReference>
<comment type="caution">
    <text evidence="1">The sequence shown here is derived from an EMBL/GenBank/DDBJ whole genome shotgun (WGS) entry which is preliminary data.</text>
</comment>
<accession>A0ABU0ULV0</accession>
<proteinExistence type="predicted"/>
<evidence type="ECO:0000313" key="2">
    <source>
        <dbReference type="Proteomes" id="UP001224781"/>
    </source>
</evidence>
<reference evidence="1 2" key="1">
    <citation type="submission" date="2023-07" db="EMBL/GenBank/DDBJ databases">
        <title>Functional and genomic diversity of the sorghum phyllosphere microbiome.</title>
        <authorList>
            <person name="Shade A."/>
        </authorList>
    </citation>
    <scope>NUCLEOTIDE SEQUENCE [LARGE SCALE GENOMIC DNA]</scope>
    <source>
        <strain evidence="1 2">SORGH_AS_1126</strain>
    </source>
</reference>
<sequence>MSDTNIVMDHLRAALLATPKESTFLTYLIQMALIEGGNTSQDCFANQSIASDDDAEGDCAGYVLPSEKSHSTPAYAS</sequence>
<evidence type="ECO:0000313" key="1">
    <source>
        <dbReference type="EMBL" id="MDQ1185922.1"/>
    </source>
</evidence>